<feature type="domain" description="6-phospho-N-acetylmuramidase C-terminal" evidence="1">
    <location>
        <begin position="245"/>
        <end position="358"/>
    </location>
</feature>
<dbReference type="OrthoDB" id="5809921at2"/>
<evidence type="ECO:0000313" key="4">
    <source>
        <dbReference type="Proteomes" id="UP000199545"/>
    </source>
</evidence>
<evidence type="ECO:0008006" key="5">
    <source>
        <dbReference type="Google" id="ProtNLM"/>
    </source>
</evidence>
<dbReference type="PANTHER" id="PTHR38435">
    <property type="match status" value="1"/>
</dbReference>
<reference evidence="3 4" key="1">
    <citation type="submission" date="2016-10" db="EMBL/GenBank/DDBJ databases">
        <authorList>
            <person name="de Groot N.N."/>
        </authorList>
    </citation>
    <scope>NUCLEOTIDE SEQUENCE [LARGE SCALE GENOMIC DNA]</scope>
    <source>
        <strain evidence="3 4">DSM 44778</strain>
    </source>
</reference>
<evidence type="ECO:0000259" key="1">
    <source>
        <dbReference type="Pfam" id="PF05913"/>
    </source>
</evidence>
<accession>A0A1I3U1B2</accession>
<dbReference type="EMBL" id="FORR01000020">
    <property type="protein sequence ID" value="SFJ75561.1"/>
    <property type="molecule type" value="Genomic_DNA"/>
</dbReference>
<dbReference type="SUPFAM" id="SSF50891">
    <property type="entry name" value="Cyclophilin-like"/>
    <property type="match status" value="1"/>
</dbReference>
<dbReference type="Pfam" id="PF05913">
    <property type="entry name" value="MupG_C"/>
    <property type="match status" value="1"/>
</dbReference>
<dbReference type="InterPro" id="IPR017853">
    <property type="entry name" value="GH"/>
</dbReference>
<sequence>MKQLGISIYPEHSTPEKDKAYIKMASQYGFRRIFTCLLSVDGNKEEIMNRFKEIIHFANDLGMQVILDVAPPVLRKLNVSYDDLSFFHELGAYGIRLDLGFTGHEEAAMTCNPYGLKIEINMSQGTRYVDQILSCQPNRDNLWGCHNFYPHRYSGLSYDFFVKCSQQFKDLGIRTAAFVNSHSATFGPWPVMEGLCTLEMHRELPIDVQAKHLFATGLIDDVIIANAYASEEELKALSQVDREVITFHVELSEDITDLERKIVLEETHFYRGDVSDYLIRSTRSRVKYKAESFPPHNTVDMKKGDLLIDNELYGQYKGELQIALQPMKNSGKTNVVGKIVDDEVFLLKYLKPWSKFKFAVKE</sequence>
<organism evidence="3 4">
    <name type="scientific">Thermoflavimicrobium dichotomicum</name>
    <dbReference type="NCBI Taxonomy" id="46223"/>
    <lineage>
        <taxon>Bacteria</taxon>
        <taxon>Bacillati</taxon>
        <taxon>Bacillota</taxon>
        <taxon>Bacilli</taxon>
        <taxon>Bacillales</taxon>
        <taxon>Thermoactinomycetaceae</taxon>
        <taxon>Thermoflavimicrobium</taxon>
    </lineage>
</organism>
<dbReference type="Gene3D" id="2.40.100.10">
    <property type="entry name" value="Cyclophilin-like"/>
    <property type="match status" value="1"/>
</dbReference>
<dbReference type="InterPro" id="IPR008589">
    <property type="entry name" value="MupG"/>
</dbReference>
<proteinExistence type="predicted"/>
<name>A0A1I3U1B2_9BACL</name>
<dbReference type="PANTHER" id="PTHR38435:SF1">
    <property type="entry name" value="DUF871 DOMAIN-CONTAINING PROTEIN"/>
    <property type="match status" value="1"/>
</dbReference>
<dbReference type="InterPro" id="IPR029000">
    <property type="entry name" value="Cyclophilin-like_dom_sf"/>
</dbReference>
<dbReference type="Pfam" id="PF19200">
    <property type="entry name" value="MupG_N"/>
    <property type="match status" value="1"/>
</dbReference>
<evidence type="ECO:0000259" key="2">
    <source>
        <dbReference type="Pfam" id="PF19200"/>
    </source>
</evidence>
<dbReference type="Proteomes" id="UP000199545">
    <property type="component" value="Unassembled WGS sequence"/>
</dbReference>
<dbReference type="Gene3D" id="3.20.20.70">
    <property type="entry name" value="Aldolase class I"/>
    <property type="match status" value="1"/>
</dbReference>
<dbReference type="AlphaFoldDB" id="A0A1I3U1B2"/>
<evidence type="ECO:0000313" key="3">
    <source>
        <dbReference type="EMBL" id="SFJ75561.1"/>
    </source>
</evidence>
<keyword evidence="4" id="KW-1185">Reference proteome</keyword>
<dbReference type="InterPro" id="IPR043894">
    <property type="entry name" value="MupG_C"/>
</dbReference>
<dbReference type="RefSeq" id="WP_093231317.1">
    <property type="nucleotide sequence ID" value="NZ_FORR01000020.1"/>
</dbReference>
<dbReference type="STRING" id="46223.SAMN05421852_12035"/>
<dbReference type="SUPFAM" id="SSF51445">
    <property type="entry name" value="(Trans)glycosidases"/>
    <property type="match status" value="1"/>
</dbReference>
<gene>
    <name evidence="3" type="ORF">SAMN05421852_12035</name>
</gene>
<dbReference type="InterPro" id="IPR043797">
    <property type="entry name" value="MupG_N"/>
</dbReference>
<dbReference type="InterPro" id="IPR013785">
    <property type="entry name" value="Aldolase_TIM"/>
</dbReference>
<feature type="domain" description="6-phospho-N-acetylmuramidase N-terminal" evidence="2">
    <location>
        <begin position="4"/>
        <end position="239"/>
    </location>
</feature>
<protein>
    <recommendedName>
        <fullName evidence="5">Outer surface protein</fullName>
    </recommendedName>
</protein>